<evidence type="ECO:0000313" key="6">
    <source>
        <dbReference type="EMBL" id="OEV05219.1"/>
    </source>
</evidence>
<feature type="transmembrane region" description="Helical" evidence="5">
    <location>
        <begin position="73"/>
        <end position="91"/>
    </location>
</feature>
<reference evidence="6 7" key="1">
    <citation type="journal article" date="2016" name="Front. Microbiol.">
        <title>Comparative Genomics Analysis of Streptomyces Species Reveals Their Adaptation to the Marine Environment and Their Diversity at the Genomic Level.</title>
        <authorList>
            <person name="Tian X."/>
            <person name="Zhang Z."/>
            <person name="Yang T."/>
            <person name="Chen M."/>
            <person name="Li J."/>
            <person name="Chen F."/>
            <person name="Yang J."/>
            <person name="Li W."/>
            <person name="Zhang B."/>
            <person name="Zhang Z."/>
            <person name="Wu J."/>
            <person name="Zhang C."/>
            <person name="Long L."/>
            <person name="Xiao J."/>
        </authorList>
    </citation>
    <scope>NUCLEOTIDE SEQUENCE [LARGE SCALE GENOMIC DNA]</scope>
    <source>
        <strain evidence="6 7">SCSIO 02100</strain>
    </source>
</reference>
<dbReference type="PANTHER" id="PTHR39157:SF1">
    <property type="entry name" value="DOXX FAMILY PROTEIN"/>
    <property type="match status" value="1"/>
</dbReference>
<comment type="subcellular location">
    <subcellularLocation>
        <location evidence="1">Membrane</location>
        <topology evidence="1">Multi-pass membrane protein</topology>
    </subcellularLocation>
</comment>
<sequence length="163" mass="17284">MRPGAVRNIAKRYALLPLRLFLGVTFTYAGVDKLTDSGFLTGSGAGSFAGLLHSVHDTAAASWLVDLALRSPAGFGYAIACGELAVGLATLAGLWARLAATGGALLSLVFWLTVSWSAEPYYYGNDLPYLMAWTPLIVLGAPLLSLDGLLSARRRRKGQHIFG</sequence>
<accession>A0A1E7KMK9</accession>
<name>A0A1E7KMK9_9ACTN</name>
<feature type="transmembrane region" description="Helical" evidence="5">
    <location>
        <begin position="12"/>
        <end position="31"/>
    </location>
</feature>
<evidence type="ECO:0000256" key="5">
    <source>
        <dbReference type="SAM" id="Phobius"/>
    </source>
</evidence>
<dbReference type="InterPro" id="IPR032808">
    <property type="entry name" value="DoxX"/>
</dbReference>
<gene>
    <name evidence="6" type="ORF">AN216_04310</name>
</gene>
<organism evidence="6 7">
    <name type="scientific">Streptomyces oceani</name>
    <dbReference type="NCBI Taxonomy" id="1075402"/>
    <lineage>
        <taxon>Bacteria</taxon>
        <taxon>Bacillati</taxon>
        <taxon>Actinomycetota</taxon>
        <taxon>Actinomycetes</taxon>
        <taxon>Kitasatosporales</taxon>
        <taxon>Streptomycetaceae</taxon>
        <taxon>Streptomyces</taxon>
    </lineage>
</organism>
<dbReference type="Proteomes" id="UP000176101">
    <property type="component" value="Unassembled WGS sequence"/>
</dbReference>
<evidence type="ECO:0000256" key="4">
    <source>
        <dbReference type="ARBA" id="ARBA00023136"/>
    </source>
</evidence>
<keyword evidence="7" id="KW-1185">Reference proteome</keyword>
<evidence type="ECO:0000313" key="7">
    <source>
        <dbReference type="Proteomes" id="UP000176101"/>
    </source>
</evidence>
<keyword evidence="4 5" id="KW-0472">Membrane</keyword>
<dbReference type="STRING" id="1075402.AN216_04310"/>
<evidence type="ECO:0000256" key="1">
    <source>
        <dbReference type="ARBA" id="ARBA00004141"/>
    </source>
</evidence>
<feature type="transmembrane region" description="Helical" evidence="5">
    <location>
        <begin position="98"/>
        <end position="118"/>
    </location>
</feature>
<evidence type="ECO:0008006" key="8">
    <source>
        <dbReference type="Google" id="ProtNLM"/>
    </source>
</evidence>
<dbReference type="PANTHER" id="PTHR39157">
    <property type="entry name" value="INTEGRAL MEMBRANE PROTEIN-RELATED"/>
    <property type="match status" value="1"/>
</dbReference>
<dbReference type="PATRIC" id="fig|1075402.3.peg.3522"/>
<dbReference type="AlphaFoldDB" id="A0A1E7KMK9"/>
<evidence type="ECO:0000256" key="3">
    <source>
        <dbReference type="ARBA" id="ARBA00022989"/>
    </source>
</evidence>
<proteinExistence type="predicted"/>
<keyword evidence="3 5" id="KW-1133">Transmembrane helix</keyword>
<dbReference type="OrthoDB" id="25106at2"/>
<dbReference type="EMBL" id="LJGU01000104">
    <property type="protein sequence ID" value="OEV05219.1"/>
    <property type="molecule type" value="Genomic_DNA"/>
</dbReference>
<evidence type="ECO:0000256" key="2">
    <source>
        <dbReference type="ARBA" id="ARBA00022692"/>
    </source>
</evidence>
<dbReference type="Pfam" id="PF07681">
    <property type="entry name" value="DoxX"/>
    <property type="match status" value="1"/>
</dbReference>
<protein>
    <recommendedName>
        <fullName evidence="8">DoxX family protein</fullName>
    </recommendedName>
</protein>
<keyword evidence="2 5" id="KW-0812">Transmembrane</keyword>
<dbReference type="GO" id="GO:0016020">
    <property type="term" value="C:membrane"/>
    <property type="evidence" value="ECO:0007669"/>
    <property type="project" value="UniProtKB-SubCell"/>
</dbReference>
<comment type="caution">
    <text evidence="6">The sequence shown here is derived from an EMBL/GenBank/DDBJ whole genome shotgun (WGS) entry which is preliminary data.</text>
</comment>
<feature type="transmembrane region" description="Helical" evidence="5">
    <location>
        <begin position="130"/>
        <end position="150"/>
    </location>
</feature>